<dbReference type="Gene3D" id="3.60.15.10">
    <property type="entry name" value="Ribonuclease Z/Hydroxyacylglutathione hydrolase-like"/>
    <property type="match status" value="1"/>
</dbReference>
<organism evidence="2">
    <name type="scientific">marine sediment metagenome</name>
    <dbReference type="NCBI Taxonomy" id="412755"/>
    <lineage>
        <taxon>unclassified sequences</taxon>
        <taxon>metagenomes</taxon>
        <taxon>ecological metagenomes</taxon>
    </lineage>
</organism>
<sequence length="116" mass="12741">MLVDPGHIHDEVGEACLDSLIETMDKDGLRIMDVGLIIVTHSHPDHFEAASTIAERNNALITLSKEEDDFYHGIGNKLYEVLGARLSPISPLFYLKEGDLTLGTSNKVTVQVLLTP</sequence>
<proteinExistence type="predicted"/>
<evidence type="ECO:0000313" key="2">
    <source>
        <dbReference type="EMBL" id="GAI43895.1"/>
    </source>
</evidence>
<dbReference type="AlphaFoldDB" id="X1PYE8"/>
<comment type="caution">
    <text evidence="2">The sequence shown here is derived from an EMBL/GenBank/DDBJ whole genome shotgun (WGS) entry which is preliminary data.</text>
</comment>
<feature type="domain" description="Metallo-beta-lactamase" evidence="1">
    <location>
        <begin position="16"/>
        <end position="105"/>
    </location>
</feature>
<dbReference type="InterPro" id="IPR036866">
    <property type="entry name" value="RibonucZ/Hydroxyglut_hydro"/>
</dbReference>
<dbReference type="SUPFAM" id="SSF56281">
    <property type="entry name" value="Metallo-hydrolase/oxidoreductase"/>
    <property type="match status" value="1"/>
</dbReference>
<protein>
    <recommendedName>
        <fullName evidence="1">Metallo-beta-lactamase domain-containing protein</fullName>
    </recommendedName>
</protein>
<gene>
    <name evidence="2" type="ORF">S06H3_39350</name>
</gene>
<dbReference type="Pfam" id="PF00753">
    <property type="entry name" value="Lactamase_B"/>
    <property type="match status" value="1"/>
</dbReference>
<evidence type="ECO:0000259" key="1">
    <source>
        <dbReference type="Pfam" id="PF00753"/>
    </source>
</evidence>
<dbReference type="InterPro" id="IPR001279">
    <property type="entry name" value="Metallo-B-lactamas"/>
</dbReference>
<dbReference type="CDD" id="cd06262">
    <property type="entry name" value="metallo-hydrolase-like_MBL-fold"/>
    <property type="match status" value="1"/>
</dbReference>
<feature type="non-terminal residue" evidence="2">
    <location>
        <position position="116"/>
    </location>
</feature>
<dbReference type="EMBL" id="BARV01024066">
    <property type="protein sequence ID" value="GAI43895.1"/>
    <property type="molecule type" value="Genomic_DNA"/>
</dbReference>
<name>X1PYE8_9ZZZZ</name>
<reference evidence="2" key="1">
    <citation type="journal article" date="2014" name="Front. Microbiol.">
        <title>High frequency of phylogenetically diverse reductive dehalogenase-homologous genes in deep subseafloor sedimentary metagenomes.</title>
        <authorList>
            <person name="Kawai M."/>
            <person name="Futagami T."/>
            <person name="Toyoda A."/>
            <person name="Takaki Y."/>
            <person name="Nishi S."/>
            <person name="Hori S."/>
            <person name="Arai W."/>
            <person name="Tsubouchi T."/>
            <person name="Morono Y."/>
            <person name="Uchiyama I."/>
            <person name="Ito T."/>
            <person name="Fujiyama A."/>
            <person name="Inagaki F."/>
            <person name="Takami H."/>
        </authorList>
    </citation>
    <scope>NUCLEOTIDE SEQUENCE</scope>
    <source>
        <strain evidence="2">Expedition CK06-06</strain>
    </source>
</reference>
<accession>X1PYE8</accession>